<organism evidence="1 2">
    <name type="scientific">Monoraphidium neglectum</name>
    <dbReference type="NCBI Taxonomy" id="145388"/>
    <lineage>
        <taxon>Eukaryota</taxon>
        <taxon>Viridiplantae</taxon>
        <taxon>Chlorophyta</taxon>
        <taxon>core chlorophytes</taxon>
        <taxon>Chlorophyceae</taxon>
        <taxon>CS clade</taxon>
        <taxon>Sphaeropleales</taxon>
        <taxon>Selenastraceae</taxon>
        <taxon>Monoraphidium</taxon>
    </lineage>
</organism>
<gene>
    <name evidence="1" type="ORF">MNEG_10312</name>
</gene>
<name>A0A0D2MT96_9CHLO</name>
<accession>A0A0D2MT96</accession>
<dbReference type="GeneID" id="25727462"/>
<dbReference type="EMBL" id="KK102485">
    <property type="protein sequence ID" value="KIY97650.1"/>
    <property type="molecule type" value="Genomic_DNA"/>
</dbReference>
<evidence type="ECO:0000313" key="1">
    <source>
        <dbReference type="EMBL" id="KIY97650.1"/>
    </source>
</evidence>
<proteinExistence type="predicted"/>
<dbReference type="KEGG" id="mng:MNEG_10312"/>
<reference evidence="1 2" key="1">
    <citation type="journal article" date="2013" name="BMC Genomics">
        <title>Reconstruction of the lipid metabolism for the microalga Monoraphidium neglectum from its genome sequence reveals characteristics suitable for biofuel production.</title>
        <authorList>
            <person name="Bogen C."/>
            <person name="Al-Dilaimi A."/>
            <person name="Albersmeier A."/>
            <person name="Wichmann J."/>
            <person name="Grundmann M."/>
            <person name="Rupp O."/>
            <person name="Lauersen K.J."/>
            <person name="Blifernez-Klassen O."/>
            <person name="Kalinowski J."/>
            <person name="Goesmann A."/>
            <person name="Mussgnug J.H."/>
            <person name="Kruse O."/>
        </authorList>
    </citation>
    <scope>NUCLEOTIDE SEQUENCE [LARGE SCALE GENOMIC DNA]</scope>
    <source>
        <strain evidence="1 2">SAG 48.87</strain>
    </source>
</reference>
<keyword evidence="2" id="KW-1185">Reference proteome</keyword>
<evidence type="ECO:0000313" key="2">
    <source>
        <dbReference type="Proteomes" id="UP000054498"/>
    </source>
</evidence>
<dbReference type="AlphaFoldDB" id="A0A0D2MT96"/>
<dbReference type="Proteomes" id="UP000054498">
    <property type="component" value="Unassembled WGS sequence"/>
</dbReference>
<sequence length="390" mass="40657">MTVPAHVHHPRGNPDKAKNIAEQLAAKLPLSSEAVFVIYKVYDSTSGSRRRGLLAYWRRQLLQAAVLFDAYKISQGVVTQVIGVPASTPVKLVVDGSTSLGLPPTVAISQGGVVKPAKVPLANVNLIITPAAASMCIANTPTCTSFIPFQSPAPWSLTPGDGAKTVYVFIRDAAGTTSAMPGNASTVLEAKSGLLVPVAAITNKTPAALTVTANANEICIVDKPVASGSDCPKWVAKTSTASVKLSAEGQRTITAYFRDSKADTVPWGPATTTLFYDKTAPVMPKTTNLAGSYSGTNFTVTFKALASDVNGKKVGSGVKEYVLVYNPAKSTKSKCVSDTALPITYSTDGTTGKATLTIATPDLVKKHKFRLCARDNAGNTAAGLTLTGKP</sequence>
<protein>
    <submittedName>
        <fullName evidence="1">Uncharacterized protein</fullName>
    </submittedName>
</protein>
<dbReference type="RefSeq" id="XP_013896670.1">
    <property type="nucleotide sequence ID" value="XM_014041216.1"/>
</dbReference>